<name>A0A011PJ45_9PROT</name>
<proteinExistence type="predicted"/>
<feature type="region of interest" description="Disordered" evidence="1">
    <location>
        <begin position="15"/>
        <end position="55"/>
    </location>
</feature>
<organism evidence="2 3">
    <name type="scientific">Candidatus Accumulibacter appositus</name>
    <dbReference type="NCBI Taxonomy" id="1454003"/>
    <lineage>
        <taxon>Bacteria</taxon>
        <taxon>Pseudomonadati</taxon>
        <taxon>Pseudomonadota</taxon>
        <taxon>Betaproteobacteria</taxon>
        <taxon>Candidatus Accumulibacter</taxon>
    </lineage>
</organism>
<evidence type="ECO:0000313" key="3">
    <source>
        <dbReference type="Proteomes" id="UP000021816"/>
    </source>
</evidence>
<dbReference type="EMBL" id="JEMX01000124">
    <property type="protein sequence ID" value="EXI77062.1"/>
    <property type="molecule type" value="Genomic_DNA"/>
</dbReference>
<sequence>MQVGEGWPVLEFDRLGESGDEARRQRACRGDRDLLPEDGPHREFEAIEGPGQAQAARSLREPAERRADFPRVGVHIEDPFDLAQHSSDHRRKGGRQRHLQRIPVRLVGHLQPAADGLRIAASNVTQDATIAAVADGLDARDGALLKKGEQRRPVKRGAIRQAEGEEARVFGDGCARSARLGQGVAQARRSKSIALRKQRIHTANTGKTAGESHLGDRQGRIGQQVSVSKRLASSRRCVCAYCTGDTPNSV</sequence>
<comment type="caution">
    <text evidence="2">The sequence shown here is derived from an EMBL/GenBank/DDBJ whole genome shotgun (WGS) entry which is preliminary data.</text>
</comment>
<dbReference type="AlphaFoldDB" id="A0A011PJ45"/>
<feature type="compositionally biased region" description="Basic and acidic residues" evidence="1">
    <location>
        <begin position="15"/>
        <end position="45"/>
    </location>
</feature>
<dbReference type="Proteomes" id="UP000021816">
    <property type="component" value="Unassembled WGS sequence"/>
</dbReference>
<reference evidence="2 3" key="1">
    <citation type="submission" date="2014-02" db="EMBL/GenBank/DDBJ databases">
        <title>Expanding our view of genomic diversity in Candidatus Accumulibacter clades.</title>
        <authorList>
            <person name="Skennerton C.T."/>
            <person name="Barr J.J."/>
            <person name="Slater F.R."/>
            <person name="Bond P.L."/>
            <person name="Tyson G.W."/>
        </authorList>
    </citation>
    <scope>NUCLEOTIDE SEQUENCE [LARGE SCALE GENOMIC DNA]</scope>
    <source>
        <strain evidence="3">BA-92</strain>
    </source>
</reference>
<accession>A0A011PJ45</accession>
<protein>
    <submittedName>
        <fullName evidence="2">Uncharacterized protein</fullName>
    </submittedName>
</protein>
<gene>
    <name evidence="2" type="ORF">AW10_04049</name>
</gene>
<evidence type="ECO:0000313" key="2">
    <source>
        <dbReference type="EMBL" id="EXI77062.1"/>
    </source>
</evidence>
<evidence type="ECO:0000256" key="1">
    <source>
        <dbReference type="SAM" id="MobiDB-lite"/>
    </source>
</evidence>